<reference evidence="2" key="1">
    <citation type="submission" date="2014-12" db="EMBL/GenBank/DDBJ databases">
        <title>Insight into the proteome of Arion vulgaris.</title>
        <authorList>
            <person name="Aradska J."/>
            <person name="Bulat T."/>
            <person name="Smidak R."/>
            <person name="Sarate P."/>
            <person name="Gangsoo J."/>
            <person name="Sialana F."/>
            <person name="Bilban M."/>
            <person name="Lubec G."/>
        </authorList>
    </citation>
    <scope>NUCLEOTIDE SEQUENCE</scope>
    <source>
        <tissue evidence="2">Skin</tissue>
    </source>
</reference>
<organism evidence="2">
    <name type="scientific">Arion vulgaris</name>
    <dbReference type="NCBI Taxonomy" id="1028688"/>
    <lineage>
        <taxon>Eukaryota</taxon>
        <taxon>Metazoa</taxon>
        <taxon>Spiralia</taxon>
        <taxon>Lophotrochozoa</taxon>
        <taxon>Mollusca</taxon>
        <taxon>Gastropoda</taxon>
        <taxon>Heterobranchia</taxon>
        <taxon>Euthyneura</taxon>
        <taxon>Panpulmonata</taxon>
        <taxon>Eupulmonata</taxon>
        <taxon>Stylommatophora</taxon>
        <taxon>Helicina</taxon>
        <taxon>Arionoidea</taxon>
        <taxon>Arionidae</taxon>
        <taxon>Arion</taxon>
    </lineage>
</organism>
<proteinExistence type="predicted"/>
<evidence type="ECO:0000256" key="1">
    <source>
        <dbReference type="SAM" id="Phobius"/>
    </source>
</evidence>
<dbReference type="AlphaFoldDB" id="A0A0B6ZAJ8"/>
<keyword evidence="1" id="KW-0472">Membrane</keyword>
<name>A0A0B6ZAJ8_9EUPU</name>
<feature type="non-terminal residue" evidence="2">
    <location>
        <position position="1"/>
    </location>
</feature>
<gene>
    <name evidence="2" type="primary">ORF53423</name>
</gene>
<accession>A0A0B6ZAJ8</accession>
<feature type="transmembrane region" description="Helical" evidence="1">
    <location>
        <begin position="50"/>
        <end position="72"/>
    </location>
</feature>
<dbReference type="EMBL" id="HACG01018086">
    <property type="protein sequence ID" value="CEK64951.1"/>
    <property type="molecule type" value="Transcribed_RNA"/>
</dbReference>
<sequence>DLERDVVVPSAMSDPGIGMEKPEFQEIVVKVSGIMNSSNKLPWLLSAQPLVTLLVAGGLWLPAFISILALHVDEDSGIALPVRLLVFLFPLALGAGGYFIKWRRCYWLTKIVRLLIQNCVDVNQAFYFQGRPLFVTAAHARANVFDIYFVYFDATECVQSVDLLLFTCMQDDWQTMLKLITFYTRDENYLSRMSISER</sequence>
<evidence type="ECO:0000313" key="2">
    <source>
        <dbReference type="EMBL" id="CEK64951.1"/>
    </source>
</evidence>
<keyword evidence="1" id="KW-0812">Transmembrane</keyword>
<feature type="non-terminal residue" evidence="2">
    <location>
        <position position="198"/>
    </location>
</feature>
<keyword evidence="1" id="KW-1133">Transmembrane helix</keyword>
<protein>
    <submittedName>
        <fullName evidence="2">Uncharacterized protein</fullName>
    </submittedName>
</protein>
<feature type="transmembrane region" description="Helical" evidence="1">
    <location>
        <begin position="78"/>
        <end position="100"/>
    </location>
</feature>